<dbReference type="EMBL" id="HBUF01395138">
    <property type="protein sequence ID" value="CAG6735230.1"/>
    <property type="molecule type" value="Transcribed_RNA"/>
</dbReference>
<dbReference type="AlphaFoldDB" id="A0A8D8YU67"/>
<evidence type="ECO:0000313" key="1">
    <source>
        <dbReference type="EMBL" id="CAG6735230.1"/>
    </source>
</evidence>
<reference evidence="1" key="1">
    <citation type="submission" date="2021-05" db="EMBL/GenBank/DDBJ databases">
        <authorList>
            <person name="Alioto T."/>
            <person name="Alioto T."/>
            <person name="Gomez Garrido J."/>
        </authorList>
    </citation>
    <scope>NUCLEOTIDE SEQUENCE</scope>
</reference>
<protein>
    <submittedName>
        <fullName evidence="1">Uncharacterized protein</fullName>
    </submittedName>
</protein>
<sequence>MKFFSVWELREKFRFSVHLSTSNLEGKCPFDSVQSPHSVCNLGISSIIEYSQVSHNIPSYTYKSKVLLTVFARRKRKTTSKARGKFKGCAVLSFKVKTR</sequence>
<proteinExistence type="predicted"/>
<organism evidence="1">
    <name type="scientific">Cacopsylla melanoneura</name>
    <dbReference type="NCBI Taxonomy" id="428564"/>
    <lineage>
        <taxon>Eukaryota</taxon>
        <taxon>Metazoa</taxon>
        <taxon>Ecdysozoa</taxon>
        <taxon>Arthropoda</taxon>
        <taxon>Hexapoda</taxon>
        <taxon>Insecta</taxon>
        <taxon>Pterygota</taxon>
        <taxon>Neoptera</taxon>
        <taxon>Paraneoptera</taxon>
        <taxon>Hemiptera</taxon>
        <taxon>Sternorrhyncha</taxon>
        <taxon>Psylloidea</taxon>
        <taxon>Psyllidae</taxon>
        <taxon>Psyllinae</taxon>
        <taxon>Cacopsylla</taxon>
    </lineage>
</organism>
<accession>A0A8D8YU67</accession>
<name>A0A8D8YU67_9HEMI</name>